<dbReference type="Gene3D" id="1.10.418.20">
    <property type="match status" value="4"/>
</dbReference>
<comment type="caution">
    <text evidence="8">The sequence shown here is derived from an EMBL/GenBank/DDBJ whole genome shotgun (WGS) entry which is preliminary data.</text>
</comment>
<keyword evidence="2" id="KW-0597">Phosphoprotein</keyword>
<comment type="similarity">
    <text evidence="1">Belongs to the peptidase C48 family.</text>
</comment>
<dbReference type="GO" id="GO:0070139">
    <property type="term" value="F:SUMO-specific endopeptidase activity"/>
    <property type="evidence" value="ECO:0007669"/>
    <property type="project" value="TreeGrafter"/>
</dbReference>
<evidence type="ECO:0000256" key="3">
    <source>
        <dbReference type="ARBA" id="ARBA00022670"/>
    </source>
</evidence>
<dbReference type="Pfam" id="PF02902">
    <property type="entry name" value="Peptidase_C48"/>
    <property type="match status" value="1"/>
</dbReference>
<dbReference type="AlphaFoldDB" id="A0AAV6VCT2"/>
<dbReference type="PANTHER" id="PTHR46896">
    <property type="entry name" value="SENTRIN-SPECIFIC PROTEASE"/>
    <property type="match status" value="1"/>
</dbReference>
<reference evidence="8 9" key="1">
    <citation type="journal article" date="2022" name="Nat. Ecol. Evol.">
        <title>A masculinizing supergene underlies an exaggerated male reproductive morph in a spider.</title>
        <authorList>
            <person name="Hendrickx F."/>
            <person name="De Corte Z."/>
            <person name="Sonet G."/>
            <person name="Van Belleghem S.M."/>
            <person name="Kostlbacher S."/>
            <person name="Vangestel C."/>
        </authorList>
    </citation>
    <scope>NUCLEOTIDE SEQUENCE [LARGE SCALE GENOMIC DNA]</scope>
    <source>
        <strain evidence="8">W744_W776</strain>
    </source>
</reference>
<proteinExistence type="inferred from homology"/>
<dbReference type="GO" id="GO:0016926">
    <property type="term" value="P:protein desumoylation"/>
    <property type="evidence" value="ECO:0007669"/>
    <property type="project" value="TreeGrafter"/>
</dbReference>
<keyword evidence="9" id="KW-1185">Reference proteome</keyword>
<feature type="region of interest" description="Disordered" evidence="6">
    <location>
        <begin position="69"/>
        <end position="102"/>
    </location>
</feature>
<evidence type="ECO:0000256" key="1">
    <source>
        <dbReference type="ARBA" id="ARBA00005234"/>
    </source>
</evidence>
<feature type="compositionally biased region" description="Basic and acidic residues" evidence="6">
    <location>
        <begin position="247"/>
        <end position="257"/>
    </location>
</feature>
<sequence length="575" mass="66525">MLYFLAQSQINNPKSGSSEVEEQKNEILLTYPAPPSTGHMNITYADFKRLNEGMFLNDASTNFYLNRVPDAPSEPMEQQHTAEDITRNSEAQSQMNNPKSGSCEVVVQKNEILLTYPAPPSTGRMNITYADFKRLNEGMFLNDASTDFCLNRVPDAPSEPMEQQHTGEDITRNCEAQSQMNNPKSGSCEVEVQKNEILLTYPAPPSTGRMNITYADFKRLNEGMFLNDASTNFYLNRVPDAPSEPMEQQHTDEDITRNSEAQSQMNNPKSGSCEVKDQKNEILLTYPAPPSIGRMNITYADFKCLNEGKFLNDAIIDFYLKYFFDTELTDSDQKRTQIFSSYFYSRLTQKTKPNIPVTKIERYDRVKKWTRNIDLFSKDFIIVPIYHESHWFLAVICHPSRVPDAPSEPKEQEHTAMDIKRNGDDQSQMNSGFCEVEEQRNERPCICIYDSYKNYFEKEFFFTNLQEYLELEWERKKGTKKVFNKITMPEFDMQCPQQPNTYDCGIYLLQFVESFFKNPIPFCDLEKDHSCWFPQETMTAKRQQLKALILELRKEQEAAIASRLNQSSSENSQQG</sequence>
<feature type="compositionally biased region" description="Polar residues" evidence="6">
    <location>
        <begin position="258"/>
        <end position="270"/>
    </location>
</feature>
<feature type="domain" description="Ubiquitin-like protease family profile" evidence="7">
    <location>
        <begin position="295"/>
        <end position="515"/>
    </location>
</feature>
<dbReference type="InterPro" id="IPR051947">
    <property type="entry name" value="Sentrin-specific_protease"/>
</dbReference>
<keyword evidence="4" id="KW-0833">Ubl conjugation pathway</keyword>
<dbReference type="GO" id="GO:0006508">
    <property type="term" value="P:proteolysis"/>
    <property type="evidence" value="ECO:0007669"/>
    <property type="project" value="UniProtKB-KW"/>
</dbReference>
<dbReference type="InterPro" id="IPR003653">
    <property type="entry name" value="Peptidase_C48_C"/>
</dbReference>
<dbReference type="InterPro" id="IPR038765">
    <property type="entry name" value="Papain-like_cys_pep_sf"/>
</dbReference>
<dbReference type="GO" id="GO:0005634">
    <property type="term" value="C:nucleus"/>
    <property type="evidence" value="ECO:0007669"/>
    <property type="project" value="TreeGrafter"/>
</dbReference>
<feature type="compositionally biased region" description="Polar residues" evidence="6">
    <location>
        <begin position="88"/>
        <end position="100"/>
    </location>
</feature>
<dbReference type="PROSITE" id="PS50600">
    <property type="entry name" value="ULP_PROTEASE"/>
    <property type="match status" value="1"/>
</dbReference>
<dbReference type="SUPFAM" id="SSF54001">
    <property type="entry name" value="Cysteine proteinases"/>
    <property type="match status" value="1"/>
</dbReference>
<organism evidence="8 9">
    <name type="scientific">Oedothorax gibbosus</name>
    <dbReference type="NCBI Taxonomy" id="931172"/>
    <lineage>
        <taxon>Eukaryota</taxon>
        <taxon>Metazoa</taxon>
        <taxon>Ecdysozoa</taxon>
        <taxon>Arthropoda</taxon>
        <taxon>Chelicerata</taxon>
        <taxon>Arachnida</taxon>
        <taxon>Araneae</taxon>
        <taxon>Araneomorphae</taxon>
        <taxon>Entelegynae</taxon>
        <taxon>Araneoidea</taxon>
        <taxon>Linyphiidae</taxon>
        <taxon>Erigoninae</taxon>
        <taxon>Oedothorax</taxon>
    </lineage>
</organism>
<evidence type="ECO:0000256" key="5">
    <source>
        <dbReference type="ARBA" id="ARBA00022801"/>
    </source>
</evidence>
<dbReference type="GO" id="GO:0005737">
    <property type="term" value="C:cytoplasm"/>
    <property type="evidence" value="ECO:0007669"/>
    <property type="project" value="TreeGrafter"/>
</dbReference>
<evidence type="ECO:0000313" key="9">
    <source>
        <dbReference type="Proteomes" id="UP000827092"/>
    </source>
</evidence>
<evidence type="ECO:0000313" key="8">
    <source>
        <dbReference type="EMBL" id="KAG8194440.1"/>
    </source>
</evidence>
<dbReference type="Proteomes" id="UP000827092">
    <property type="component" value="Unassembled WGS sequence"/>
</dbReference>
<dbReference type="PANTHER" id="PTHR46896:SF3">
    <property type="entry name" value="FI06413P-RELATED"/>
    <property type="match status" value="1"/>
</dbReference>
<keyword evidence="5" id="KW-0378">Hydrolase</keyword>
<keyword evidence="3" id="KW-0645">Protease</keyword>
<evidence type="ECO:0000259" key="7">
    <source>
        <dbReference type="PROSITE" id="PS50600"/>
    </source>
</evidence>
<accession>A0AAV6VCT2</accession>
<feature type="region of interest" description="Disordered" evidence="6">
    <location>
        <begin position="238"/>
        <end position="275"/>
    </location>
</feature>
<evidence type="ECO:0000256" key="4">
    <source>
        <dbReference type="ARBA" id="ARBA00022786"/>
    </source>
</evidence>
<gene>
    <name evidence="8" type="ORF">JTE90_011049</name>
</gene>
<dbReference type="Gene3D" id="3.30.310.130">
    <property type="entry name" value="Ubiquitin-related"/>
    <property type="match status" value="1"/>
</dbReference>
<name>A0AAV6VCT2_9ARAC</name>
<evidence type="ECO:0000256" key="2">
    <source>
        <dbReference type="ARBA" id="ARBA00022553"/>
    </source>
</evidence>
<protein>
    <recommendedName>
        <fullName evidence="7">Ubiquitin-like protease family profile domain-containing protein</fullName>
    </recommendedName>
</protein>
<dbReference type="EMBL" id="JAFNEN010000103">
    <property type="protein sequence ID" value="KAG8194440.1"/>
    <property type="molecule type" value="Genomic_DNA"/>
</dbReference>
<evidence type="ECO:0000256" key="6">
    <source>
        <dbReference type="SAM" id="MobiDB-lite"/>
    </source>
</evidence>
<dbReference type="FunFam" id="1.10.418.20:FF:000004">
    <property type="entry name" value="sentrin-specific protease 7 isoform X1"/>
    <property type="match status" value="1"/>
</dbReference>